<accession>A0A6J5M5H7</accession>
<evidence type="ECO:0000256" key="1">
    <source>
        <dbReference type="ARBA" id="ARBA00022950"/>
    </source>
</evidence>
<sequence>MKLFGLEIRAVGKEPRNRESLAVGYPYVGTSSTLGGYLRYSSTDRNWRLEAGQLESNSTLAIGVNKIASKVAQVSLELKTLNPDGSKVYEPSYYLFPFTKPMAGLDESVLLKSITVSLKLYGNAYLLKRRSKTGYLLGLIPLMPWQVVPKSDSYIDGNPNRGGDLITRYQITPYGGGSMFYVAPSEVVHFRDGLVDPNNPALGLSAVMACLRQVVTDNEASNYFATLMTNMGIPGVIFSPKDANAIPPTTEQRLSMRERWLSFTRDRRGQAMDLPGAFEITRVGMSPTDIQAIEQKVHGMTEILSALGVDPMVLGLPSDTKTYNNMKEAREGFIEDTILPLLYIISSTLERAFRDEGLVLQDNQEFAFNISAYRELEEDITIKFDRAREIFKAGGSSRGEYRKAVGFQTDLDDPRTFFDLQSFTKPAVSTRRYSAKERDRLEEIQLDN</sequence>
<organism evidence="4">
    <name type="scientific">uncultured Caudovirales phage</name>
    <dbReference type="NCBI Taxonomy" id="2100421"/>
    <lineage>
        <taxon>Viruses</taxon>
        <taxon>Duplodnaviria</taxon>
        <taxon>Heunggongvirae</taxon>
        <taxon>Uroviricota</taxon>
        <taxon>Caudoviricetes</taxon>
        <taxon>Peduoviridae</taxon>
        <taxon>Maltschvirus</taxon>
        <taxon>Maltschvirus maltsch</taxon>
    </lineage>
</organism>
<keyword evidence="1" id="KW-0118">Viral capsid assembly</keyword>
<gene>
    <name evidence="4" type="ORF">UFOVP423_26</name>
</gene>
<keyword evidence="2" id="KW-1171">Viral genome ejection through host cell envelope</keyword>
<reference evidence="4" key="1">
    <citation type="submission" date="2020-04" db="EMBL/GenBank/DDBJ databases">
        <authorList>
            <person name="Chiriac C."/>
            <person name="Salcher M."/>
            <person name="Ghai R."/>
            <person name="Kavagutti S V."/>
        </authorList>
    </citation>
    <scope>NUCLEOTIDE SEQUENCE</scope>
</reference>
<evidence type="ECO:0000313" key="4">
    <source>
        <dbReference type="EMBL" id="CAB4141994.1"/>
    </source>
</evidence>
<keyword evidence="2" id="KW-1162">Viral penetration into host cytoplasm</keyword>
<keyword evidence="2" id="KW-1160">Virus entry into host cell</keyword>
<proteinExistence type="predicted"/>
<dbReference type="InterPro" id="IPR006944">
    <property type="entry name" value="Phage/GTA_portal"/>
</dbReference>
<protein>
    <submittedName>
        <fullName evidence="4">COG4695 Phage-related protein</fullName>
    </submittedName>
</protein>
<keyword evidence="1" id="KW-1188">Viral release from host cell</keyword>
<name>A0A6J5M5H7_9CAUD</name>
<dbReference type="EMBL" id="LR796403">
    <property type="protein sequence ID" value="CAB4141994.1"/>
    <property type="molecule type" value="Genomic_DNA"/>
</dbReference>
<dbReference type="Pfam" id="PF04860">
    <property type="entry name" value="Phage_portal"/>
    <property type="match status" value="1"/>
</dbReference>
<evidence type="ECO:0000256" key="3">
    <source>
        <dbReference type="ARBA" id="ARBA00023219"/>
    </source>
</evidence>
<evidence type="ECO:0000256" key="2">
    <source>
        <dbReference type="ARBA" id="ARBA00023009"/>
    </source>
</evidence>
<keyword evidence="3" id="KW-0231">Viral genome packaging</keyword>